<dbReference type="PANTHER" id="PTHR17695">
    <property type="entry name" value="SMALL SUBUNIT PROCESSOME COMPONENT 20 HOMOLOG"/>
    <property type="match status" value="1"/>
</dbReference>
<accession>A0A443P3U8</accession>
<dbReference type="Pfam" id="PF20416">
    <property type="entry name" value="UTP20"/>
    <property type="match status" value="1"/>
</dbReference>
<keyword evidence="5" id="KW-1185">Reference proteome</keyword>
<dbReference type="OrthoDB" id="360653at2759"/>
<dbReference type="InterPro" id="IPR057525">
    <property type="entry name" value="UTP20_C"/>
</dbReference>
<evidence type="ECO:0000313" key="4">
    <source>
        <dbReference type="EMBL" id="RWR85406.1"/>
    </source>
</evidence>
<dbReference type="EMBL" id="QPKB01000005">
    <property type="protein sequence ID" value="RWR85406.1"/>
    <property type="molecule type" value="Genomic_DNA"/>
</dbReference>
<reference evidence="4 5" key="1">
    <citation type="journal article" date="2019" name="Nat. Plants">
        <title>Stout camphor tree genome fills gaps in understanding of flowering plant genome evolution.</title>
        <authorList>
            <person name="Chaw S.M."/>
            <person name="Liu Y.C."/>
            <person name="Wu Y.W."/>
            <person name="Wang H.Y."/>
            <person name="Lin C.I."/>
            <person name="Wu C.S."/>
            <person name="Ke H.M."/>
            <person name="Chang L.Y."/>
            <person name="Hsu C.Y."/>
            <person name="Yang H.T."/>
            <person name="Sudianto E."/>
            <person name="Hsu M.H."/>
            <person name="Wu K.P."/>
            <person name="Wang L.N."/>
            <person name="Leebens-Mack J.H."/>
            <person name="Tsai I.J."/>
        </authorList>
    </citation>
    <scope>NUCLEOTIDE SEQUENCE [LARGE SCALE GENOMIC DNA]</scope>
    <source>
        <strain evidence="5">cv. Chaw 1501</strain>
        <tissue evidence="4">Young leaves</tissue>
    </source>
</reference>
<organism evidence="4 5">
    <name type="scientific">Cinnamomum micranthum f. kanehirae</name>
    <dbReference type="NCBI Taxonomy" id="337451"/>
    <lineage>
        <taxon>Eukaryota</taxon>
        <taxon>Viridiplantae</taxon>
        <taxon>Streptophyta</taxon>
        <taxon>Embryophyta</taxon>
        <taxon>Tracheophyta</taxon>
        <taxon>Spermatophyta</taxon>
        <taxon>Magnoliopsida</taxon>
        <taxon>Magnoliidae</taxon>
        <taxon>Laurales</taxon>
        <taxon>Lauraceae</taxon>
        <taxon>Cinnamomum</taxon>
    </lineage>
</organism>
<dbReference type="InterPro" id="IPR011989">
    <property type="entry name" value="ARM-like"/>
</dbReference>
<dbReference type="InterPro" id="IPR052575">
    <property type="entry name" value="SSU_processome_comp_20"/>
</dbReference>
<dbReference type="GO" id="GO:0030686">
    <property type="term" value="C:90S preribosome"/>
    <property type="evidence" value="ECO:0007669"/>
    <property type="project" value="TreeGrafter"/>
</dbReference>
<feature type="domain" description="U3 small nucleolar RNA-associated protein 20" evidence="2">
    <location>
        <begin position="1769"/>
        <end position="1985"/>
    </location>
</feature>
<dbReference type="Proteomes" id="UP000283530">
    <property type="component" value="Unassembled WGS sequence"/>
</dbReference>
<name>A0A443P3U8_9MAGN</name>
<sequence length="2717" mass="307991">MAPSQSQPVKSLNKGSGRRRFVFKTFAQRVEEIDINVYRSLDTTKPEPTAASSFFLESLLQWRELNTAEDFISFYEEMMPWVQTLPQILLHKEAIISKLLCRLKMQAKLSLEPILRLIADLSRDLLEEFLPFLQRVSDSLVDLLRKGGEREPEILEQVFTSLSYIMMYLQKYLVRDVVHVLKITIKLRYYPKDYVQEFMAEAVSFLLRNAPTEQLIQGIRKVLIEAVKKPLPVRKAGVSALLWHIMRGTSSRLHSKAVDLLRLLMDNSILGIGDKFTQGSDTVVEVICGAFERLSELNQEVLNFVSDLILDEISDCIRDDCFLHLSRLLSLLYSVQSKKRGRSCGCSRILQLVEQLVQNVIIPSVGIKAESDGFEVVNKTLQLILCLLDDPSAISEISVKWDPVFDLRNSSLLTFIEGLLEKDPSISYAFRFHIIRAMNDLIEDLPEAVMNLMLMFFERMQGQLLSSDAFDGASEDKCSRICNFFQERICSWTRLMNDIATGSSQSSTELDESELGVLWGIICCYHHFLGLAANPSVMMNFINALDQFLTNEAGIEKLTWQSLLGAALTSYDKMLLHSKSGLSETSNFMRLAKRFKSSSQVLSAVADFLDSLSGDKLTCQAVESPKIFHPELNFENAVDAIKLFADNLSLSDNKIRTATLRLLCHYEPLDRQLSTSDHHAEKKLKLEESQKSYEDTECSNVVELLLSVESTPLSISTSRKVIIFISRIQMGLSAGKFSEAYIPLVFNGIIGILNKRFGHLWEPAVECLGVLLSKYVTLVWDGFVKYIENIQSTILTSHGQGGILDAETQGNTIALIDRFRIFRSPDSDSTPSTTIFSMLLQSIQRVPSILESRSRQLIPLFLKFLGYSSDQTLSVESFNRHACKGKEWKGVLKEWLNLLKLMRNPRSLYQSQAVKEVLAKRLLDDTDPDVQLKALDCLLNWRDEFLIPYSQHLKTLIASKSLREELTTWTLSKDSNQIQEEHRGYLVPVVIRLLMPKVIKLKTLASRKHTGVQHRRAVLSFLAQLDVNELPLFFSLLLKSLQPITHESECFNNQFWSSLECIKDESHSSIYLGGNIANIPWKTRYGFLHVIEDIMKSFDELHIRPFLNVLMTSVVRILESCTISLESAKSDEPSIVGKESTHDSAREPIDAAENTILTNTAVNQFKDLRSLCLKTISSVLNKYECHDFGSQFWDIFFRSVKPLIDSFRQEGSSSEKPSSLFSCFVTMSRSPTLVSLLDREESLVPTIFSILTVKTTSDAIITYALTFVENLLNLDHDFEHHEDCAIKRVLLPHIETLILCLHDLCLRRKLALRILSGMTPGKTELRILKLLAKYIKDPMAAMKFVDIMLPFLAKRALSSDECLEGLRVIQGILSVVGGENAGKILNVVHPLLLSSGLEIRLAACDVIDGLAVNDPSLAVLAKLVHDLNAMSLSEMGEIDYDTRINAYEAITPELFSSGKEEHALVILSHCIYDMSSDELIFRQSATKSLLSFVKFASSFLECEAIGCQEKLLHDNTCSDAIPTALGTLRDDGSWTKTRIQRIINKFFLFHMGEAMSKEISIQREWMSLLRDLVLNLPGIPALKSCSPLCSKDVEVDFFNNILHLQKHRRTRALSRFRNVISSDAFPEKITMQVFVPLFFSMLFETKDAKDEHVRNACLESLAYISGYMQWESYHAFLLRCFREMTSKPDKQKVLLRLICFVLDKFHFSEVYCNEDPKDSGQEVSNGGTMDGNSRTILANNCFTSGINPEIQASLEKTILPKIQKLLDSNNERVNVTVSLAALKLLKLLPLDMMESQLPTVIHRISNFLKNRLESIRDEARLALAACSKELGLEYLHFITNVLRATLKRGYELHVLGYTLHFVLSKTLSDASVGKLDYCLEEIIAIAENDILGGVAEEKEVEKIASKMKETRKNKSFDTLKLIAQNITFKTHALKLLSPIKDHLQKHLTPKVQAKLEAILHHIAAGISCNQTVDQTDLFVFVYGIIEDGIAEENLQGRNSSITKNSELCSHEMSKEGNHLRKVVSCGSRSSHLITVFALGLLHDHFRNTKFDKKDERLLPMLDPFVGLLSDCLTSKYENIISAALKCLTPLIRLPLPSIEVQADKIKILLLDFIQKSGSGSSPMMQSCLKLLTALLRSTRISLSNDQLHMLIQFPLFIDLESNPSFVALSLLKAIVGRKLVVHEIYDLVSRVAELMVTSQLEPIRKKCSQILLQFLLDYHLSAKRLQQHLDFLLVNLSYEHPSGREAVLEMLHAILIKFPKSVVDSQAQTFFLHLVVCLANDNESKVRSMVAAAIKLLIGRTSQQALYPILEYCLSWYKGGNPHLWSAAAQVLGLLVEVLKKGFQSHIQEILQAAYRIMMSALDIDTNRELDCSDEAKIPFWKEAYHSIVMLEKMLLQCPELYFDKDNEDTWEAVSKFLLHPHMWLRNTSSRLVASYLNYATEAKKLNQTGLDLESFLLMKPSRLFRMAVSLCCQLQLEVADASVANLITENLVVTICSLHSFAKQRKCTDLFEFLSTLALSEQDHFGKSFELLGSRKFQNLFQALTSSDAGGRVVLTDQNIHSIKDLQSLLVAPLLKRMGKLALQKGDTQIRVVFHSFRFISSQIGLEGCNDYAIHMLLPLYKICEGFSGKIIAEEVKQLAEEVLDSIRGILGHENFVRVYNLIRKDLKAKRDKRKREEKLIAVINPVRHAKRKMRIATKHREHKRRKIMTMKMRRW</sequence>
<dbReference type="InterPro" id="IPR011430">
    <property type="entry name" value="UTP20_N"/>
</dbReference>
<dbReference type="STRING" id="337451.A0A443P3U8"/>
<evidence type="ECO:0000259" key="2">
    <source>
        <dbReference type="Pfam" id="PF20416"/>
    </source>
</evidence>
<gene>
    <name evidence="4" type="ORF">CKAN_01427000</name>
</gene>
<evidence type="ECO:0000259" key="1">
    <source>
        <dbReference type="Pfam" id="PF07539"/>
    </source>
</evidence>
<feature type="domain" description="U3 small nucleolar RNA-associated protein 20 N-terminal" evidence="1">
    <location>
        <begin position="889"/>
        <end position="1499"/>
    </location>
</feature>
<dbReference type="InterPro" id="IPR016024">
    <property type="entry name" value="ARM-type_fold"/>
</dbReference>
<proteinExistence type="predicted"/>
<evidence type="ECO:0000313" key="5">
    <source>
        <dbReference type="Proteomes" id="UP000283530"/>
    </source>
</evidence>
<dbReference type="PANTHER" id="PTHR17695:SF11">
    <property type="entry name" value="SMALL SUBUNIT PROCESSOME COMPONENT 20 HOMOLOG"/>
    <property type="match status" value="1"/>
</dbReference>
<dbReference type="SUPFAM" id="SSF48371">
    <property type="entry name" value="ARM repeat"/>
    <property type="match status" value="3"/>
</dbReference>
<feature type="domain" description="U3 small nucleolar RNA-associated protein 20 C-terminal" evidence="3">
    <location>
        <begin position="2634"/>
        <end position="2709"/>
    </location>
</feature>
<dbReference type="InterPro" id="IPR046523">
    <property type="entry name" value="UTP20_dom"/>
</dbReference>
<protein>
    <submittedName>
        <fullName evidence="4">Down-regulated-in-metastasis protein</fullName>
    </submittedName>
</protein>
<dbReference type="GO" id="GO:0032040">
    <property type="term" value="C:small-subunit processome"/>
    <property type="evidence" value="ECO:0007669"/>
    <property type="project" value="TreeGrafter"/>
</dbReference>
<dbReference type="Pfam" id="PF23099">
    <property type="entry name" value="UTP20_C"/>
    <property type="match status" value="1"/>
</dbReference>
<evidence type="ECO:0000259" key="3">
    <source>
        <dbReference type="Pfam" id="PF23099"/>
    </source>
</evidence>
<comment type="caution">
    <text evidence="4">The sequence shown here is derived from an EMBL/GenBank/DDBJ whole genome shotgun (WGS) entry which is preliminary data.</text>
</comment>
<dbReference type="Pfam" id="PF07539">
    <property type="entry name" value="UTP20_N"/>
    <property type="match status" value="1"/>
</dbReference>
<dbReference type="Gene3D" id="1.25.10.10">
    <property type="entry name" value="Leucine-rich Repeat Variant"/>
    <property type="match status" value="3"/>
</dbReference>